<evidence type="ECO:0000313" key="2">
    <source>
        <dbReference type="EMBL" id="EDY19349.1"/>
    </source>
</evidence>
<accession>B4D2A9</accession>
<dbReference type="Pfam" id="PF07179">
    <property type="entry name" value="SseB"/>
    <property type="match status" value="1"/>
</dbReference>
<comment type="caution">
    <text evidence="2">The sequence shown here is derived from an EMBL/GenBank/DDBJ whole genome shotgun (WGS) entry which is preliminary data.</text>
</comment>
<dbReference type="EMBL" id="ABVL01000008">
    <property type="protein sequence ID" value="EDY19349.1"/>
    <property type="molecule type" value="Genomic_DNA"/>
</dbReference>
<sequence>MFGFLKKFKAQREAANARAQEFKEVVSALQAGHGNPLEGALVLHLTQDTQETFVQFVLFLGNSDVWMLNKTSERLGDPAMTQASDGNPYVAVFTSQERASAALSEWKLASRPSLISASELVFGLAPQMGIVINAHHPHLQWSFPPARIADVRTLFERSYSYEVGGIYSVWGRGGYQAIKLLNIEEGGVHVRMYANTWPERPASIDTAALMLAGADDPAFSIGHMPVVRSHFLSMGPRLVMIERVKDDELEGYRMWQEAKGGYFGTPTS</sequence>
<organism evidence="2 3">
    <name type="scientific">Chthoniobacter flavus Ellin428</name>
    <dbReference type="NCBI Taxonomy" id="497964"/>
    <lineage>
        <taxon>Bacteria</taxon>
        <taxon>Pseudomonadati</taxon>
        <taxon>Verrucomicrobiota</taxon>
        <taxon>Spartobacteria</taxon>
        <taxon>Chthoniobacterales</taxon>
        <taxon>Chthoniobacteraceae</taxon>
        <taxon>Chthoniobacter</taxon>
    </lineage>
</organism>
<dbReference type="AlphaFoldDB" id="B4D2A9"/>
<protein>
    <recommendedName>
        <fullName evidence="1">SseB protein N-terminal domain-containing protein</fullName>
    </recommendedName>
</protein>
<dbReference type="InterPro" id="IPR009839">
    <property type="entry name" value="SseB_N"/>
</dbReference>
<dbReference type="Proteomes" id="UP000005824">
    <property type="component" value="Unassembled WGS sequence"/>
</dbReference>
<dbReference type="eggNOG" id="ENOG503307V">
    <property type="taxonomic scope" value="Bacteria"/>
</dbReference>
<dbReference type="RefSeq" id="WP_006980359.1">
    <property type="nucleotide sequence ID" value="NZ_ABVL01000008.1"/>
</dbReference>
<gene>
    <name evidence="2" type="ORF">CfE428DRAFT_3034</name>
</gene>
<proteinExistence type="predicted"/>
<keyword evidence="3" id="KW-1185">Reference proteome</keyword>
<dbReference type="STRING" id="497964.CfE428DRAFT_3034"/>
<evidence type="ECO:0000259" key="1">
    <source>
        <dbReference type="Pfam" id="PF07179"/>
    </source>
</evidence>
<dbReference type="InParanoid" id="B4D2A9"/>
<reference evidence="2 3" key="1">
    <citation type="journal article" date="2011" name="J. Bacteriol.">
        <title>Genome sequence of Chthoniobacter flavus Ellin428, an aerobic heterotrophic soil bacterium.</title>
        <authorList>
            <person name="Kant R."/>
            <person name="van Passel M.W."/>
            <person name="Palva A."/>
            <person name="Lucas S."/>
            <person name="Lapidus A."/>
            <person name="Glavina Del Rio T."/>
            <person name="Dalin E."/>
            <person name="Tice H."/>
            <person name="Bruce D."/>
            <person name="Goodwin L."/>
            <person name="Pitluck S."/>
            <person name="Larimer F.W."/>
            <person name="Land M.L."/>
            <person name="Hauser L."/>
            <person name="Sangwan P."/>
            <person name="de Vos W.M."/>
            <person name="Janssen P.H."/>
            <person name="Smidt H."/>
        </authorList>
    </citation>
    <scope>NUCLEOTIDE SEQUENCE [LARGE SCALE GENOMIC DNA]</scope>
    <source>
        <strain evidence="2 3">Ellin428</strain>
    </source>
</reference>
<feature type="domain" description="SseB protein N-terminal" evidence="1">
    <location>
        <begin position="37"/>
        <end position="148"/>
    </location>
</feature>
<evidence type="ECO:0000313" key="3">
    <source>
        <dbReference type="Proteomes" id="UP000005824"/>
    </source>
</evidence>
<name>B4D2A9_9BACT</name>